<keyword evidence="3" id="KW-1185">Reference proteome</keyword>
<evidence type="ECO:0000313" key="2">
    <source>
        <dbReference type="EMBL" id="GAA4123198.1"/>
    </source>
</evidence>
<dbReference type="RefSeq" id="WP_344734229.1">
    <property type="nucleotide sequence ID" value="NZ_BAAAZH010000023.1"/>
</dbReference>
<reference evidence="3" key="1">
    <citation type="journal article" date="2019" name="Int. J. Syst. Evol. Microbiol.">
        <title>The Global Catalogue of Microorganisms (GCM) 10K type strain sequencing project: providing services to taxonomists for standard genome sequencing and annotation.</title>
        <authorList>
            <consortium name="The Broad Institute Genomics Platform"/>
            <consortium name="The Broad Institute Genome Sequencing Center for Infectious Disease"/>
            <person name="Wu L."/>
            <person name="Ma J."/>
        </authorList>
    </citation>
    <scope>NUCLEOTIDE SEQUENCE [LARGE SCALE GENOMIC DNA]</scope>
    <source>
        <strain evidence="3">JCM 16703</strain>
    </source>
</reference>
<accession>A0ABP7XP84</accession>
<gene>
    <name evidence="2" type="ORF">GCM10022215_29610</name>
</gene>
<dbReference type="SUPFAM" id="SSF56219">
    <property type="entry name" value="DNase I-like"/>
    <property type="match status" value="1"/>
</dbReference>
<dbReference type="Pfam" id="PF03372">
    <property type="entry name" value="Exo_endo_phos"/>
    <property type="match status" value="1"/>
</dbReference>
<feature type="domain" description="Endonuclease/exonuclease/phosphatase" evidence="1">
    <location>
        <begin position="30"/>
        <end position="194"/>
    </location>
</feature>
<evidence type="ECO:0000313" key="3">
    <source>
        <dbReference type="Proteomes" id="UP001501495"/>
    </source>
</evidence>
<protein>
    <recommendedName>
        <fullName evidence="1">Endonuclease/exonuclease/phosphatase domain-containing protein</fullName>
    </recommendedName>
</protein>
<sequence length="252" mass="28446">MSAVSRAAGAVRAAAERVVARVRRPQLRILTWNVKTGRPLATVRGPLDAWIRTHRPHVVVLQECYTIARGLRAAYEPLGWQVIHDPSNHPEADDVVLLVRARRRVIRRGWIQHLFPWVGPVHDRQRKGRSFPWVEFDFAGHRIHLVGLHRIPVPGRNAPSFEDETQLLVDAEASIPPGRVRVWIGDMNVRALELVRFARQLGGTAHPGAGYDAAITDPDVDVEMTELDRGGSDHRAVLATLRLPRRRRKARS</sequence>
<comment type="caution">
    <text evidence="2">The sequence shown here is derived from an EMBL/GenBank/DDBJ whole genome shotgun (WGS) entry which is preliminary data.</text>
</comment>
<name>A0ABP7XP84_9ACTN</name>
<dbReference type="InterPro" id="IPR036691">
    <property type="entry name" value="Endo/exonu/phosph_ase_sf"/>
</dbReference>
<organism evidence="2 3">
    <name type="scientific">Nocardioides fonticola</name>
    <dbReference type="NCBI Taxonomy" id="450363"/>
    <lineage>
        <taxon>Bacteria</taxon>
        <taxon>Bacillati</taxon>
        <taxon>Actinomycetota</taxon>
        <taxon>Actinomycetes</taxon>
        <taxon>Propionibacteriales</taxon>
        <taxon>Nocardioidaceae</taxon>
        <taxon>Nocardioides</taxon>
    </lineage>
</organism>
<dbReference type="EMBL" id="BAAAZH010000023">
    <property type="protein sequence ID" value="GAA4123198.1"/>
    <property type="molecule type" value="Genomic_DNA"/>
</dbReference>
<dbReference type="Proteomes" id="UP001501495">
    <property type="component" value="Unassembled WGS sequence"/>
</dbReference>
<proteinExistence type="predicted"/>
<dbReference type="Gene3D" id="3.60.10.10">
    <property type="entry name" value="Endonuclease/exonuclease/phosphatase"/>
    <property type="match status" value="1"/>
</dbReference>
<evidence type="ECO:0000259" key="1">
    <source>
        <dbReference type="Pfam" id="PF03372"/>
    </source>
</evidence>
<dbReference type="InterPro" id="IPR005135">
    <property type="entry name" value="Endo/exonuclease/phosphatase"/>
</dbReference>